<reference evidence="6" key="1">
    <citation type="submission" date="2020-05" db="EMBL/GenBank/DDBJ databases">
        <authorList>
            <person name="Chiriac C."/>
            <person name="Salcher M."/>
            <person name="Ghai R."/>
            <person name="Kavagutti S V."/>
        </authorList>
    </citation>
    <scope>NUCLEOTIDE SEQUENCE</scope>
</reference>
<proteinExistence type="predicted"/>
<evidence type="ECO:0000256" key="3">
    <source>
        <dbReference type="ARBA" id="ARBA00022827"/>
    </source>
</evidence>
<dbReference type="InterPro" id="IPR036188">
    <property type="entry name" value="FAD/NAD-bd_sf"/>
</dbReference>
<dbReference type="Pfam" id="PF00890">
    <property type="entry name" value="FAD_binding_2"/>
    <property type="match status" value="2"/>
</dbReference>
<feature type="domain" description="FAD-dependent oxidoreductase 2 FAD-binding" evidence="5">
    <location>
        <begin position="135"/>
        <end position="345"/>
    </location>
</feature>
<evidence type="ECO:0000313" key="6">
    <source>
        <dbReference type="EMBL" id="CAB4700801.1"/>
    </source>
</evidence>
<dbReference type="Gene3D" id="3.90.700.10">
    <property type="entry name" value="Succinate dehydrogenase/fumarate reductase flavoprotein, catalytic domain"/>
    <property type="match status" value="1"/>
</dbReference>
<keyword evidence="3" id="KW-0274">FAD</keyword>
<dbReference type="EMBL" id="CAEZXP010000004">
    <property type="protein sequence ID" value="CAB4700801.1"/>
    <property type="molecule type" value="Genomic_DNA"/>
</dbReference>
<dbReference type="GO" id="GO:0016491">
    <property type="term" value="F:oxidoreductase activity"/>
    <property type="evidence" value="ECO:0007669"/>
    <property type="project" value="UniProtKB-KW"/>
</dbReference>
<dbReference type="AlphaFoldDB" id="A0A6J6PMV1"/>
<evidence type="ECO:0000256" key="1">
    <source>
        <dbReference type="ARBA" id="ARBA00001974"/>
    </source>
</evidence>
<evidence type="ECO:0000256" key="4">
    <source>
        <dbReference type="ARBA" id="ARBA00023002"/>
    </source>
</evidence>
<name>A0A6J6PMV1_9ZZZZ</name>
<dbReference type="InterPro" id="IPR050315">
    <property type="entry name" value="FAD-oxidoreductase_2"/>
</dbReference>
<protein>
    <submittedName>
        <fullName evidence="6">Unannotated protein</fullName>
    </submittedName>
</protein>
<dbReference type="InterPro" id="IPR027477">
    <property type="entry name" value="Succ_DH/fumarate_Rdtase_cat_sf"/>
</dbReference>
<feature type="domain" description="FAD-dependent oxidoreductase 2 FAD-binding" evidence="5">
    <location>
        <begin position="2"/>
        <end position="105"/>
    </location>
</feature>
<keyword evidence="2" id="KW-0285">Flavoprotein</keyword>
<dbReference type="SUPFAM" id="SSF51905">
    <property type="entry name" value="FAD/NAD(P)-binding domain"/>
    <property type="match status" value="1"/>
</dbReference>
<comment type="cofactor">
    <cofactor evidence="1">
        <name>FAD</name>
        <dbReference type="ChEBI" id="CHEBI:57692"/>
    </cofactor>
</comment>
<keyword evidence="4" id="KW-0560">Oxidoreductase</keyword>
<sequence length="369" mass="38035">MIVAGAGLAGLVAAARARELGANPRLLERGSRVGGSMVLSSGVIWRHRRFEDFRRECPGGDEVLQRLIWERLDEALGWLRGLGAPVVWEETGNPLTVGLRFEPRGLTLALLGAAGGAELNVDGCAIAAGEPDVPLVLATGGFAASADLVAQFICPAAPLRLRGNPWSIGAGLVFARERGGAVSEGLDEFYGRAMPDGPWGEAEFVSASALFGRFARIFDEDGVEFMRADEVWWSEANLAQAIAKRPGARAFLLLDPAGLAERVRDVAVAEMVAAAPAEARVAPDALPFAAPPGTVVAVRVVSAITHTVGGIRIDSGARVVDAMGVPVRNLFAAGVDAGGVAAGGYASGLAQALVLGRVAAESACSVAGA</sequence>
<dbReference type="Gene3D" id="3.50.50.60">
    <property type="entry name" value="FAD/NAD(P)-binding domain"/>
    <property type="match status" value="3"/>
</dbReference>
<evidence type="ECO:0000256" key="2">
    <source>
        <dbReference type="ARBA" id="ARBA00022630"/>
    </source>
</evidence>
<dbReference type="PANTHER" id="PTHR43400:SF7">
    <property type="entry name" value="FAD-DEPENDENT OXIDOREDUCTASE 2 FAD BINDING DOMAIN-CONTAINING PROTEIN"/>
    <property type="match status" value="1"/>
</dbReference>
<gene>
    <name evidence="6" type="ORF">UFOPK2399_01346</name>
</gene>
<dbReference type="InterPro" id="IPR003953">
    <property type="entry name" value="FAD-dep_OxRdtase_2_FAD-bd"/>
</dbReference>
<accession>A0A6J6PMV1</accession>
<evidence type="ECO:0000259" key="5">
    <source>
        <dbReference type="Pfam" id="PF00890"/>
    </source>
</evidence>
<organism evidence="6">
    <name type="scientific">freshwater metagenome</name>
    <dbReference type="NCBI Taxonomy" id="449393"/>
    <lineage>
        <taxon>unclassified sequences</taxon>
        <taxon>metagenomes</taxon>
        <taxon>ecological metagenomes</taxon>
    </lineage>
</organism>
<dbReference type="PANTHER" id="PTHR43400">
    <property type="entry name" value="FUMARATE REDUCTASE"/>
    <property type="match status" value="1"/>
</dbReference>